<dbReference type="InterPro" id="IPR008271">
    <property type="entry name" value="Ser/Thr_kinase_AS"/>
</dbReference>
<dbReference type="Pfam" id="PF00069">
    <property type="entry name" value="Pkinase"/>
    <property type="match status" value="1"/>
</dbReference>
<evidence type="ECO:0000256" key="5">
    <source>
        <dbReference type="ARBA" id="ARBA00022840"/>
    </source>
</evidence>
<evidence type="ECO:0000256" key="3">
    <source>
        <dbReference type="ARBA" id="ARBA00022741"/>
    </source>
</evidence>
<dbReference type="InterPro" id="IPR011009">
    <property type="entry name" value="Kinase-like_dom_sf"/>
</dbReference>
<protein>
    <submittedName>
        <fullName evidence="10">Serine/threonine protein kinase</fullName>
    </submittedName>
</protein>
<dbReference type="Gene3D" id="1.10.510.10">
    <property type="entry name" value="Transferase(Phosphotransferase) domain 1"/>
    <property type="match status" value="1"/>
</dbReference>
<dbReference type="SMART" id="SM00220">
    <property type="entry name" value="S_TKc"/>
    <property type="match status" value="1"/>
</dbReference>
<feature type="non-terminal residue" evidence="10">
    <location>
        <position position="187"/>
    </location>
</feature>
<feature type="domain" description="Protein kinase" evidence="9">
    <location>
        <begin position="12"/>
        <end position="187"/>
    </location>
</feature>
<dbReference type="PANTHER" id="PTHR43289">
    <property type="entry name" value="MITOGEN-ACTIVATED PROTEIN KINASE KINASE KINASE 20-RELATED"/>
    <property type="match status" value="1"/>
</dbReference>
<keyword evidence="5 8" id="KW-0067">ATP-binding</keyword>
<comment type="catalytic activity">
    <reaction evidence="7">
        <text>L-seryl-[protein] + ATP = O-phospho-L-seryl-[protein] + ADP + H(+)</text>
        <dbReference type="Rhea" id="RHEA:17989"/>
        <dbReference type="Rhea" id="RHEA-COMP:9863"/>
        <dbReference type="Rhea" id="RHEA-COMP:11604"/>
        <dbReference type="ChEBI" id="CHEBI:15378"/>
        <dbReference type="ChEBI" id="CHEBI:29999"/>
        <dbReference type="ChEBI" id="CHEBI:30616"/>
        <dbReference type="ChEBI" id="CHEBI:83421"/>
        <dbReference type="ChEBI" id="CHEBI:456216"/>
        <dbReference type="EC" id="2.7.11.1"/>
    </reaction>
</comment>
<comment type="catalytic activity">
    <reaction evidence="6">
        <text>L-threonyl-[protein] + ATP = O-phospho-L-threonyl-[protein] + ADP + H(+)</text>
        <dbReference type="Rhea" id="RHEA:46608"/>
        <dbReference type="Rhea" id="RHEA-COMP:11060"/>
        <dbReference type="Rhea" id="RHEA-COMP:11605"/>
        <dbReference type="ChEBI" id="CHEBI:15378"/>
        <dbReference type="ChEBI" id="CHEBI:30013"/>
        <dbReference type="ChEBI" id="CHEBI:30616"/>
        <dbReference type="ChEBI" id="CHEBI:61977"/>
        <dbReference type="ChEBI" id="CHEBI:456216"/>
        <dbReference type="EC" id="2.7.11.1"/>
    </reaction>
</comment>
<name>A0A7V8SW11_9BACT</name>
<evidence type="ECO:0000259" key="9">
    <source>
        <dbReference type="PROSITE" id="PS50011"/>
    </source>
</evidence>
<evidence type="ECO:0000256" key="6">
    <source>
        <dbReference type="ARBA" id="ARBA00047899"/>
    </source>
</evidence>
<keyword evidence="4 10" id="KW-0418">Kinase</keyword>
<dbReference type="Gene3D" id="3.30.200.20">
    <property type="entry name" value="Phosphorylase Kinase, domain 1"/>
    <property type="match status" value="1"/>
</dbReference>
<dbReference type="FunFam" id="3.30.200.20:FF:000035">
    <property type="entry name" value="Serine/threonine protein kinase Stk1"/>
    <property type="match status" value="1"/>
</dbReference>
<dbReference type="PANTHER" id="PTHR43289:SF34">
    <property type="entry name" value="SERINE_THREONINE-PROTEIN KINASE YBDM-RELATED"/>
    <property type="match status" value="1"/>
</dbReference>
<keyword evidence="1 10" id="KW-0723">Serine/threonine-protein kinase</keyword>
<accession>A0A7V8SW11</accession>
<dbReference type="GO" id="GO:0005524">
    <property type="term" value="F:ATP binding"/>
    <property type="evidence" value="ECO:0007669"/>
    <property type="project" value="UniProtKB-UniRule"/>
</dbReference>
<organism evidence="10 11">
    <name type="scientific">Candidatus Acidiferrum panamense</name>
    <dbReference type="NCBI Taxonomy" id="2741543"/>
    <lineage>
        <taxon>Bacteria</taxon>
        <taxon>Pseudomonadati</taxon>
        <taxon>Acidobacteriota</taxon>
        <taxon>Terriglobia</taxon>
        <taxon>Candidatus Acidiferrales</taxon>
        <taxon>Candidatus Acidiferrum</taxon>
    </lineage>
</organism>
<dbReference type="AlphaFoldDB" id="A0A7V8SW11"/>
<dbReference type="PROSITE" id="PS00108">
    <property type="entry name" value="PROTEIN_KINASE_ST"/>
    <property type="match status" value="1"/>
</dbReference>
<dbReference type="InterPro" id="IPR017441">
    <property type="entry name" value="Protein_kinase_ATP_BS"/>
</dbReference>
<dbReference type="PROSITE" id="PS00107">
    <property type="entry name" value="PROTEIN_KINASE_ATP"/>
    <property type="match status" value="1"/>
</dbReference>
<sequence length="187" mass="20224">MPLALGAKLGPYEIQSALGAGGMGEVYRARDTRLERTVAIKILPEHFSCDPLRRQRFKREAKTISSLNHPHICVLHDIGSQDGVDYLVMECVEGETLVKRLEKGPLPLDQVLKYGAQIGDALDKAHRSGIIHRDLKPGNIMLTPTGAKLLDFGLAKPTAMIGATTLTAAVTKTTPVTQEGTVVGTFQ</sequence>
<dbReference type="Proteomes" id="UP000567293">
    <property type="component" value="Unassembled WGS sequence"/>
</dbReference>
<evidence type="ECO:0000256" key="2">
    <source>
        <dbReference type="ARBA" id="ARBA00022679"/>
    </source>
</evidence>
<dbReference type="PROSITE" id="PS50011">
    <property type="entry name" value="PROTEIN_KINASE_DOM"/>
    <property type="match status" value="1"/>
</dbReference>
<dbReference type="InterPro" id="IPR000719">
    <property type="entry name" value="Prot_kinase_dom"/>
</dbReference>
<proteinExistence type="predicted"/>
<dbReference type="GO" id="GO:0004674">
    <property type="term" value="F:protein serine/threonine kinase activity"/>
    <property type="evidence" value="ECO:0007669"/>
    <property type="project" value="UniProtKB-KW"/>
</dbReference>
<keyword evidence="11" id="KW-1185">Reference proteome</keyword>
<reference evidence="10" key="1">
    <citation type="submission" date="2020-06" db="EMBL/GenBank/DDBJ databases">
        <title>Legume-microbial interactions unlock mineral nutrients during tropical forest succession.</title>
        <authorList>
            <person name="Epihov D.Z."/>
        </authorList>
    </citation>
    <scope>NUCLEOTIDE SEQUENCE [LARGE SCALE GENOMIC DNA]</scope>
    <source>
        <strain evidence="10">Pan2503</strain>
    </source>
</reference>
<evidence type="ECO:0000313" key="10">
    <source>
        <dbReference type="EMBL" id="MBA0084448.1"/>
    </source>
</evidence>
<comment type="caution">
    <text evidence="10">The sequence shown here is derived from an EMBL/GenBank/DDBJ whole genome shotgun (WGS) entry which is preliminary data.</text>
</comment>
<evidence type="ECO:0000313" key="11">
    <source>
        <dbReference type="Proteomes" id="UP000567293"/>
    </source>
</evidence>
<evidence type="ECO:0000256" key="1">
    <source>
        <dbReference type="ARBA" id="ARBA00022527"/>
    </source>
</evidence>
<evidence type="ECO:0000256" key="4">
    <source>
        <dbReference type="ARBA" id="ARBA00022777"/>
    </source>
</evidence>
<dbReference type="EMBL" id="JACDQQ010000548">
    <property type="protein sequence ID" value="MBA0084448.1"/>
    <property type="molecule type" value="Genomic_DNA"/>
</dbReference>
<keyword evidence="2" id="KW-0808">Transferase</keyword>
<evidence type="ECO:0000256" key="8">
    <source>
        <dbReference type="PROSITE-ProRule" id="PRU10141"/>
    </source>
</evidence>
<dbReference type="CDD" id="cd14014">
    <property type="entry name" value="STKc_PknB_like"/>
    <property type="match status" value="1"/>
</dbReference>
<dbReference type="SUPFAM" id="SSF56112">
    <property type="entry name" value="Protein kinase-like (PK-like)"/>
    <property type="match status" value="1"/>
</dbReference>
<feature type="binding site" evidence="8">
    <location>
        <position position="41"/>
    </location>
    <ligand>
        <name>ATP</name>
        <dbReference type="ChEBI" id="CHEBI:30616"/>
    </ligand>
</feature>
<keyword evidence="3 8" id="KW-0547">Nucleotide-binding</keyword>
<evidence type="ECO:0000256" key="7">
    <source>
        <dbReference type="ARBA" id="ARBA00048679"/>
    </source>
</evidence>
<gene>
    <name evidence="10" type="ORF">HRJ53_05595</name>
</gene>